<gene>
    <name evidence="5" type="ORF">JBS370_LOCUS1046</name>
    <name evidence="4" type="ORF">JXQ802_LOCUS17166</name>
    <name evidence="3" type="ORF">PYM288_LOCUS13875</name>
    <name evidence="2" type="ORF">ZHD862_LOCUS5344</name>
</gene>
<feature type="region of interest" description="Disordered" evidence="1">
    <location>
        <begin position="214"/>
        <end position="234"/>
    </location>
</feature>
<evidence type="ECO:0000313" key="4">
    <source>
        <dbReference type="EMBL" id="CAF1060944.1"/>
    </source>
</evidence>
<dbReference type="Proteomes" id="UP000663854">
    <property type="component" value="Unassembled WGS sequence"/>
</dbReference>
<dbReference type="Proteomes" id="UP000663864">
    <property type="component" value="Unassembled WGS sequence"/>
</dbReference>
<evidence type="ECO:0000313" key="3">
    <source>
        <dbReference type="EMBL" id="CAF0986189.1"/>
    </source>
</evidence>
<dbReference type="EMBL" id="CAJNOT010000140">
    <property type="protein sequence ID" value="CAF0860246.1"/>
    <property type="molecule type" value="Genomic_DNA"/>
</dbReference>
<dbReference type="Proteomes" id="UP000663870">
    <property type="component" value="Unassembled WGS sequence"/>
</dbReference>
<evidence type="ECO:0000313" key="6">
    <source>
        <dbReference type="Proteomes" id="UP000663870"/>
    </source>
</evidence>
<dbReference type="AlphaFoldDB" id="A0A814L4N3"/>
<dbReference type="InterPro" id="IPR029063">
    <property type="entry name" value="SAM-dependent_MTases_sf"/>
</dbReference>
<dbReference type="SUPFAM" id="SSF53335">
    <property type="entry name" value="S-adenosyl-L-methionine-dependent methyltransferases"/>
    <property type="match status" value="1"/>
</dbReference>
<keyword evidence="6" id="KW-1185">Reference proteome</keyword>
<dbReference type="EMBL" id="CAJOBD010000032">
    <property type="protein sequence ID" value="CAF3544844.1"/>
    <property type="molecule type" value="Genomic_DNA"/>
</dbReference>
<accession>A0A814L4N3</accession>
<dbReference type="Gene3D" id="3.40.50.150">
    <property type="entry name" value="Vaccinia Virus protein VP39"/>
    <property type="match status" value="1"/>
</dbReference>
<name>A0A814L4N3_9BILA</name>
<dbReference type="CDD" id="cd02440">
    <property type="entry name" value="AdoMet_MTases"/>
    <property type="match status" value="1"/>
</dbReference>
<evidence type="ECO:0000313" key="2">
    <source>
        <dbReference type="EMBL" id="CAF0860246.1"/>
    </source>
</evidence>
<evidence type="ECO:0000313" key="5">
    <source>
        <dbReference type="EMBL" id="CAF3544844.1"/>
    </source>
</evidence>
<protein>
    <recommendedName>
        <fullName evidence="7">Methyltransferase type 11 domain-containing protein</fullName>
    </recommendedName>
</protein>
<organism evidence="4 6">
    <name type="scientific">Rotaria sordida</name>
    <dbReference type="NCBI Taxonomy" id="392033"/>
    <lineage>
        <taxon>Eukaryota</taxon>
        <taxon>Metazoa</taxon>
        <taxon>Spiralia</taxon>
        <taxon>Gnathifera</taxon>
        <taxon>Rotifera</taxon>
        <taxon>Eurotatoria</taxon>
        <taxon>Bdelloidea</taxon>
        <taxon>Philodinida</taxon>
        <taxon>Philodinidae</taxon>
        <taxon>Rotaria</taxon>
    </lineage>
</organism>
<comment type="caution">
    <text evidence="4">The sequence shown here is derived from an EMBL/GenBank/DDBJ whole genome shotgun (WGS) entry which is preliminary data.</text>
</comment>
<feature type="compositionally biased region" description="Polar residues" evidence="1">
    <location>
        <begin position="214"/>
        <end position="224"/>
    </location>
</feature>
<dbReference type="EMBL" id="CAJNOH010000289">
    <property type="protein sequence ID" value="CAF0986189.1"/>
    <property type="molecule type" value="Genomic_DNA"/>
</dbReference>
<dbReference type="Proteomes" id="UP000663836">
    <property type="component" value="Unassembled WGS sequence"/>
</dbReference>
<sequence length="310" mass="35671">MRISSTTNGKLISDNTCISDRFSSTSSTVYYLDIQCKSNLNDSSTVNRTQEFNSIFDTRKWNQNEKESRSGPGSTLEGAFDWIKHLRSLMQHFHIRSIADIPCGDTFWQFSIQEINTIEQLYFGGDISTHAIQYNQKLYGTKHHNKLFHYWDLVNCPIPTFSYRNSTHKIQNNSFDLIIVRDALQHMHIRNGLKAVRNVIRSGGKYFALSSYPPNGKSSASNSRSIDKNEPLPKQPLDCATKNYCKLGAIKEGDVYGNNINCYPFNFPLNKAILVQPSHEKFQIEYDEIHIYKIDDELKQIVEQYDNACI</sequence>
<evidence type="ECO:0008006" key="7">
    <source>
        <dbReference type="Google" id="ProtNLM"/>
    </source>
</evidence>
<dbReference type="EMBL" id="CAJNOL010000429">
    <property type="protein sequence ID" value="CAF1060944.1"/>
    <property type="molecule type" value="Genomic_DNA"/>
</dbReference>
<reference evidence="4" key="1">
    <citation type="submission" date="2021-02" db="EMBL/GenBank/DDBJ databases">
        <authorList>
            <person name="Nowell W R."/>
        </authorList>
    </citation>
    <scope>NUCLEOTIDE SEQUENCE</scope>
</reference>
<proteinExistence type="predicted"/>
<evidence type="ECO:0000256" key="1">
    <source>
        <dbReference type="SAM" id="MobiDB-lite"/>
    </source>
</evidence>